<gene>
    <name evidence="2" type="ORF">ECRASSUSDP1_LOCUS2954</name>
</gene>
<feature type="region of interest" description="Disordered" evidence="1">
    <location>
        <begin position="324"/>
        <end position="427"/>
    </location>
</feature>
<protein>
    <submittedName>
        <fullName evidence="2">Uncharacterized protein</fullName>
    </submittedName>
</protein>
<comment type="caution">
    <text evidence="2">The sequence shown here is derived from an EMBL/GenBank/DDBJ whole genome shotgun (WGS) entry which is preliminary data.</text>
</comment>
<dbReference type="AlphaFoldDB" id="A0AAD1U6V9"/>
<reference evidence="2" key="1">
    <citation type="submission" date="2023-07" db="EMBL/GenBank/DDBJ databases">
        <authorList>
            <consortium name="AG Swart"/>
            <person name="Singh M."/>
            <person name="Singh A."/>
            <person name="Seah K."/>
            <person name="Emmerich C."/>
        </authorList>
    </citation>
    <scope>NUCLEOTIDE SEQUENCE</scope>
    <source>
        <strain evidence="2">DP1</strain>
    </source>
</reference>
<dbReference type="Proteomes" id="UP001295684">
    <property type="component" value="Unassembled WGS sequence"/>
</dbReference>
<dbReference type="EMBL" id="CAMPGE010002830">
    <property type="protein sequence ID" value="CAI2361642.1"/>
    <property type="molecule type" value="Genomic_DNA"/>
</dbReference>
<feature type="compositionally biased region" description="Polar residues" evidence="1">
    <location>
        <begin position="333"/>
        <end position="345"/>
    </location>
</feature>
<sequence length="427" mass="48679">MSVYNGFSTRHKESTYNKAAYNMLFLLQHMVFKALTTGEFRNKESQGDIISEKKFAKHFEKYYTKMVSLEKHKYHPPKYSMALKDLSKYFCLDGSSTILIKGGPQEAYPRNQTPINQIDTRNKDLYPDDNMEVIRRQIAQKLDSKKILSEITKNYHNSFRRKYNYSSNSDSSSIGLKDKLLENNCKIRRINTKNISCNLKRSTTGEITSDLKMEACPVPSALVSDITIPKKMIPFGEKTSISTKEIKIKRKKSRVLAKSICGGKQRRFSNNFILCAADGEKGLTNMDEERLTTVSHQKLGDSTGGNSRIGEFILAYNHQTSSSQISHLHHGTTKSIGEASNSTGRASRADTAIPRKRKQFQKCEGIKKRLQSAKEDDKENQNSRNSKKKGRYKHSVSQSGDFYGNNKEKSKRRKRKDGCIQNLSVYV</sequence>
<evidence type="ECO:0000313" key="2">
    <source>
        <dbReference type="EMBL" id="CAI2361642.1"/>
    </source>
</evidence>
<feature type="compositionally biased region" description="Basic and acidic residues" evidence="1">
    <location>
        <begin position="364"/>
        <end position="381"/>
    </location>
</feature>
<organism evidence="2 3">
    <name type="scientific">Euplotes crassus</name>
    <dbReference type="NCBI Taxonomy" id="5936"/>
    <lineage>
        <taxon>Eukaryota</taxon>
        <taxon>Sar</taxon>
        <taxon>Alveolata</taxon>
        <taxon>Ciliophora</taxon>
        <taxon>Intramacronucleata</taxon>
        <taxon>Spirotrichea</taxon>
        <taxon>Hypotrichia</taxon>
        <taxon>Euplotida</taxon>
        <taxon>Euplotidae</taxon>
        <taxon>Moneuplotes</taxon>
    </lineage>
</organism>
<evidence type="ECO:0000256" key="1">
    <source>
        <dbReference type="SAM" id="MobiDB-lite"/>
    </source>
</evidence>
<feature type="compositionally biased region" description="Basic residues" evidence="1">
    <location>
        <begin position="385"/>
        <end position="394"/>
    </location>
</feature>
<proteinExistence type="predicted"/>
<name>A0AAD1U6V9_EUPCR</name>
<keyword evidence="3" id="KW-1185">Reference proteome</keyword>
<evidence type="ECO:0000313" key="3">
    <source>
        <dbReference type="Proteomes" id="UP001295684"/>
    </source>
</evidence>
<accession>A0AAD1U6V9</accession>